<dbReference type="Proteomes" id="UP001165186">
    <property type="component" value="Unassembled WGS sequence"/>
</dbReference>
<gene>
    <name evidence="1" type="primary">g6806</name>
    <name evidence="1" type="ORF">NpPPO83_00006806</name>
</gene>
<name>A0ACB5SL09_9PEZI</name>
<accession>A0ACB5SL09</accession>
<organism evidence="1 2">
    <name type="scientific">Neofusicoccum parvum</name>
    <dbReference type="NCBI Taxonomy" id="310453"/>
    <lineage>
        <taxon>Eukaryota</taxon>
        <taxon>Fungi</taxon>
        <taxon>Dikarya</taxon>
        <taxon>Ascomycota</taxon>
        <taxon>Pezizomycotina</taxon>
        <taxon>Dothideomycetes</taxon>
        <taxon>Dothideomycetes incertae sedis</taxon>
        <taxon>Botryosphaeriales</taxon>
        <taxon>Botryosphaeriaceae</taxon>
        <taxon>Neofusicoccum</taxon>
    </lineage>
</organism>
<evidence type="ECO:0000313" key="1">
    <source>
        <dbReference type="EMBL" id="GME46102.1"/>
    </source>
</evidence>
<keyword evidence="2" id="KW-1185">Reference proteome</keyword>
<protein>
    <submittedName>
        <fullName evidence="1">Uncharacterized protein</fullName>
    </submittedName>
</protein>
<evidence type="ECO:0000313" key="2">
    <source>
        <dbReference type="Proteomes" id="UP001165186"/>
    </source>
</evidence>
<proteinExistence type="predicted"/>
<reference evidence="1" key="1">
    <citation type="submission" date="2024-09" db="EMBL/GenBank/DDBJ databases">
        <title>Draft Genome Sequences of Neofusicoccum parvum.</title>
        <authorList>
            <person name="Ashida A."/>
            <person name="Camagna M."/>
            <person name="Tanaka A."/>
            <person name="Takemoto D."/>
        </authorList>
    </citation>
    <scope>NUCLEOTIDE SEQUENCE</scope>
    <source>
        <strain evidence="1">PPO83</strain>
    </source>
</reference>
<sequence length="161" mass="18193">MAVMRLEETNSEEHDHSILSGSLKIIEGYMQRNGHYVGITGGKHDELIDTMRVDHEEELADLLSKHEDECLDFTKRLEKIALQPTTLAKENTRLVEQAENYRINMAKLRASFDEKTARVWELETANDDLDKKARNAADAEIAAQEDLDALRSVAAKAATLK</sequence>
<dbReference type="EMBL" id="BSXG01000122">
    <property type="protein sequence ID" value="GME46102.1"/>
    <property type="molecule type" value="Genomic_DNA"/>
</dbReference>
<comment type="caution">
    <text evidence="1">The sequence shown here is derived from an EMBL/GenBank/DDBJ whole genome shotgun (WGS) entry which is preliminary data.</text>
</comment>